<dbReference type="RefSeq" id="WP_160422971.1">
    <property type="nucleotide sequence ID" value="NZ_WSTA01000009.1"/>
</dbReference>
<dbReference type="InterPro" id="IPR012347">
    <property type="entry name" value="Ferritin-like"/>
</dbReference>
<evidence type="ECO:0000256" key="1">
    <source>
        <dbReference type="SAM" id="MobiDB-lite"/>
    </source>
</evidence>
<accession>A0A6I4NYW8</accession>
<evidence type="ECO:0000313" key="4">
    <source>
        <dbReference type="EMBL" id="MWB97625.1"/>
    </source>
</evidence>
<dbReference type="AlphaFoldDB" id="A0A6I4NYW8"/>
<dbReference type="Pfam" id="PF03713">
    <property type="entry name" value="DUF305"/>
    <property type="match status" value="1"/>
</dbReference>
<keyword evidence="2" id="KW-1133">Transmembrane helix</keyword>
<dbReference type="InterPro" id="IPR005183">
    <property type="entry name" value="DUF305_CopM-like"/>
</dbReference>
<organism evidence="4 5">
    <name type="scientific">Agromyces seonyuensis</name>
    <dbReference type="NCBI Taxonomy" id="2662446"/>
    <lineage>
        <taxon>Bacteria</taxon>
        <taxon>Bacillati</taxon>
        <taxon>Actinomycetota</taxon>
        <taxon>Actinomycetes</taxon>
        <taxon>Micrococcales</taxon>
        <taxon>Microbacteriaceae</taxon>
        <taxon>Agromyces</taxon>
    </lineage>
</organism>
<feature type="region of interest" description="Disordered" evidence="1">
    <location>
        <begin position="1"/>
        <end position="33"/>
    </location>
</feature>
<dbReference type="Gene3D" id="1.20.1260.10">
    <property type="match status" value="1"/>
</dbReference>
<dbReference type="PANTHER" id="PTHR36933">
    <property type="entry name" value="SLL0788 PROTEIN"/>
    <property type="match status" value="1"/>
</dbReference>
<gene>
    <name evidence="4" type="ORF">GB864_03515</name>
</gene>
<dbReference type="EMBL" id="WSTA01000009">
    <property type="protein sequence ID" value="MWB97625.1"/>
    <property type="molecule type" value="Genomic_DNA"/>
</dbReference>
<feature type="compositionally biased region" description="Basic and acidic residues" evidence="1">
    <location>
        <begin position="1"/>
        <end position="11"/>
    </location>
</feature>
<evidence type="ECO:0000259" key="3">
    <source>
        <dbReference type="Pfam" id="PF03713"/>
    </source>
</evidence>
<feature type="transmembrane region" description="Helical" evidence="2">
    <location>
        <begin position="40"/>
        <end position="60"/>
    </location>
</feature>
<keyword evidence="2" id="KW-0812">Transmembrane</keyword>
<proteinExistence type="predicted"/>
<dbReference type="Proteomes" id="UP000438182">
    <property type="component" value="Unassembled WGS sequence"/>
</dbReference>
<keyword evidence="2" id="KW-0472">Membrane</keyword>
<feature type="domain" description="DUF305" evidence="3">
    <location>
        <begin position="81"/>
        <end position="247"/>
    </location>
</feature>
<name>A0A6I4NYW8_9MICO</name>
<protein>
    <submittedName>
        <fullName evidence="4">DUF305 domain-containing protein</fullName>
    </submittedName>
</protein>
<dbReference type="PANTHER" id="PTHR36933:SF1">
    <property type="entry name" value="SLL0788 PROTEIN"/>
    <property type="match status" value="1"/>
</dbReference>
<feature type="compositionally biased region" description="Acidic residues" evidence="1">
    <location>
        <begin position="12"/>
        <end position="33"/>
    </location>
</feature>
<feature type="region of interest" description="Disordered" evidence="1">
    <location>
        <begin position="156"/>
        <end position="176"/>
    </location>
</feature>
<evidence type="ECO:0000313" key="5">
    <source>
        <dbReference type="Proteomes" id="UP000438182"/>
    </source>
</evidence>
<reference evidence="4 5" key="1">
    <citation type="submission" date="2019-12" db="EMBL/GenBank/DDBJ databases">
        <authorList>
            <person name="Kim Y.S."/>
        </authorList>
    </citation>
    <scope>NUCLEOTIDE SEQUENCE [LARGE SCALE GENOMIC DNA]</scope>
    <source>
        <strain evidence="4 5">MMS17-SY077</strain>
    </source>
</reference>
<evidence type="ECO:0000256" key="2">
    <source>
        <dbReference type="SAM" id="Phobius"/>
    </source>
</evidence>
<keyword evidence="5" id="KW-1185">Reference proteome</keyword>
<comment type="caution">
    <text evidence="4">The sequence shown here is derived from an EMBL/GenBank/DDBJ whole genome shotgun (WGS) entry which is preliminary data.</text>
</comment>
<sequence length="251" mass="27382">MTDAKSEHGVEGLDDVEDPDELDELDELDDDQADAPRRPAIAVLAIVSLVAIVVVALVAYSFGRLSTLAPEAEAPSDTSAEAGFARDMQEHHHQAVEMSRLIRDRTDDPEVRTLAWDIITAQSGQAGQLYGWLQEWGLNQAGSQPSMTWMTLPTLSGSPHEHAESGSHEPGQPMPGMATDEQLQELSDATGVEAERLYLELMIAHHQGGVEMAEAYLARGDRPSVVGLAENIVMMQQSEIDLMTEMLAERQ</sequence>